<dbReference type="STRING" id="1182571.QR90_03205"/>
<proteinExistence type="predicted"/>
<dbReference type="InterPro" id="IPR036856">
    <property type="entry name" value="Ald_Oxase/Xan_DH_a/b_sf"/>
</dbReference>
<dbReference type="AlphaFoldDB" id="A0A0A7KDT1"/>
<dbReference type="InterPro" id="IPR016208">
    <property type="entry name" value="Ald_Oxase/xanthine_DH-like"/>
</dbReference>
<organism evidence="2 3">
    <name type="scientific">Deinococcus radiopugnans</name>
    <dbReference type="NCBI Taxonomy" id="57497"/>
    <lineage>
        <taxon>Bacteria</taxon>
        <taxon>Thermotogati</taxon>
        <taxon>Deinococcota</taxon>
        <taxon>Deinococci</taxon>
        <taxon>Deinococcales</taxon>
        <taxon>Deinococcaceae</taxon>
        <taxon>Deinococcus</taxon>
    </lineage>
</organism>
<dbReference type="Gene3D" id="3.30.365.10">
    <property type="entry name" value="Aldehyde oxidase/xanthine dehydrogenase, molybdopterin binding domain"/>
    <property type="match status" value="4"/>
</dbReference>
<dbReference type="KEGG" id="dsw:QR90_03205"/>
<evidence type="ECO:0000313" key="2">
    <source>
        <dbReference type="EMBL" id="AIZ44322.1"/>
    </source>
</evidence>
<dbReference type="HOGENOM" id="CLU_001681_2_2_0"/>
<dbReference type="Pfam" id="PF02738">
    <property type="entry name" value="MoCoBD_1"/>
    <property type="match status" value="1"/>
</dbReference>
<dbReference type="GO" id="GO:0016491">
    <property type="term" value="F:oxidoreductase activity"/>
    <property type="evidence" value="ECO:0007669"/>
    <property type="project" value="InterPro"/>
</dbReference>
<dbReference type="SUPFAM" id="SSF54665">
    <property type="entry name" value="CO dehydrogenase molybdoprotein N-domain-like"/>
    <property type="match status" value="1"/>
</dbReference>
<dbReference type="PANTHER" id="PTHR11908:SF153">
    <property type="entry name" value="DEHYDROGENASE"/>
    <property type="match status" value="1"/>
</dbReference>
<dbReference type="Pfam" id="PF20256">
    <property type="entry name" value="MoCoBD_2"/>
    <property type="match status" value="1"/>
</dbReference>
<dbReference type="InterPro" id="IPR037165">
    <property type="entry name" value="AldOxase/xan_DH_Mopterin-bd_sf"/>
</dbReference>
<dbReference type="GO" id="GO:0005506">
    <property type="term" value="F:iron ion binding"/>
    <property type="evidence" value="ECO:0007669"/>
    <property type="project" value="InterPro"/>
</dbReference>
<dbReference type="EMBL" id="CP010028">
    <property type="protein sequence ID" value="AIZ44322.1"/>
    <property type="molecule type" value="Genomic_DNA"/>
</dbReference>
<dbReference type="Proteomes" id="UP000030634">
    <property type="component" value="Chromosome"/>
</dbReference>
<gene>
    <name evidence="2" type="ORF">QR90_03205</name>
</gene>
<accession>A0A0A7KDT1</accession>
<dbReference type="PANTHER" id="PTHR11908">
    <property type="entry name" value="XANTHINE DEHYDROGENASE"/>
    <property type="match status" value="1"/>
</dbReference>
<name>A0A0A7KDT1_9DEIO</name>
<reference evidence="3" key="1">
    <citation type="submission" date="2014-11" db="EMBL/GenBank/DDBJ databases">
        <title>Hymenobacter sp. DG25B genome submission.</title>
        <authorList>
            <person name="Jung H.-Y."/>
            <person name="Kim M.K."/>
            <person name="Srinivasan S."/>
            <person name="Lim S."/>
        </authorList>
    </citation>
    <scope>NUCLEOTIDE SEQUENCE [LARGE SCALE GENOMIC DNA]</scope>
    <source>
        <strain evidence="3">DY59</strain>
    </source>
</reference>
<dbReference type="InterPro" id="IPR000674">
    <property type="entry name" value="Ald_Oxase/Xan_DH_a/b"/>
</dbReference>
<evidence type="ECO:0000259" key="1">
    <source>
        <dbReference type="SMART" id="SM01008"/>
    </source>
</evidence>
<dbReference type="Pfam" id="PF01315">
    <property type="entry name" value="Ald_Xan_dh_C"/>
    <property type="match status" value="1"/>
</dbReference>
<dbReference type="InterPro" id="IPR046867">
    <property type="entry name" value="AldOxase/xan_DH_MoCoBD2"/>
</dbReference>
<dbReference type="Gene3D" id="3.90.1170.50">
    <property type="entry name" value="Aldehyde oxidase/xanthine dehydrogenase, a/b hammerhead"/>
    <property type="match status" value="1"/>
</dbReference>
<dbReference type="SUPFAM" id="SSF56003">
    <property type="entry name" value="Molybdenum cofactor-binding domain"/>
    <property type="match status" value="1"/>
</dbReference>
<feature type="domain" description="Aldehyde oxidase/xanthine dehydrogenase a/b hammerhead" evidence="1">
    <location>
        <begin position="26"/>
        <end position="138"/>
    </location>
</feature>
<dbReference type="InterPro" id="IPR008274">
    <property type="entry name" value="AldOxase/xan_DH_MoCoBD1"/>
</dbReference>
<dbReference type="SMART" id="SM01008">
    <property type="entry name" value="Ald_Xan_dh_C"/>
    <property type="match status" value="1"/>
</dbReference>
<sequence length="764" mass="81572">MTVQKGQPQNYVGQRVSRVDGPDKVRGAAMYTAEFDLPELAHAVLVSATIPYGSIKKIDQKAARAVPGVLDILTHESEGMKLGPVKAYPRGPAGTSVLPLQSPKIEFRGQPVALVVAESLEAAQHAAQLLEIEYDARDFRATLEQGMNGLPLLDELPMPPLGHSRGNVKEGLKEAASTFSATYDTPVHHHNPMEMHAVIAAWDGDERVTVYEPTQWMQASQHTLAAMLGLEPDNVHVISPFVGGGFGNKATTWPHLPPVVLAARKLGRPVKLVLSRAQMFAAVGYRAATTSAYSVGLDGDAKLTAMTLDAQLQTGPSDIFPEQVGNIPKMLYANLNMELNYTLIRTHAGPNIMMRAPGEASGSFGLEVLMDELAEAAGLDPVEFRRRNHAPENSDPESGKPYSSKHLLECYDRAAQAFGWEGRNPEIGSMRDGNTLIGWGMATATYPVYASAATARARLCADGHVEIEAGSHDIGTGTYSILAGIAADSLGLDIGQVTVKLGDSRLPKNGYSGGSRTASSVGSAVLAAAMGLREELTEVATHDSASPLFGVAGQEIHPRDGGLYLGDTDQGEEYTAILRRLGKDQHEVYRETIPHEGSQKQLDQLKAGKDGSVAAVAERFARHSWGAVFVEVRIDPDFMTPRVSRVVGAFDIGQVINAKTAESQLTGGMVWGVGMALHEETHTDDRTGLILNSDLAEYHIPVNADIGSVQAIALDHPDFRVSALGARGAGEIGIVGTAAAVANAIYHATGKRVRETPITLDKLL</sequence>
<evidence type="ECO:0000313" key="3">
    <source>
        <dbReference type="Proteomes" id="UP000030634"/>
    </source>
</evidence>
<dbReference type="RefSeq" id="WP_039682186.1">
    <property type="nucleotide sequence ID" value="NZ_CP010028.1"/>
</dbReference>
<protein>
    <recommendedName>
        <fullName evidence="1">Aldehyde oxidase/xanthine dehydrogenase a/b hammerhead domain-containing protein</fullName>
    </recommendedName>
</protein>